<evidence type="ECO:0000313" key="18">
    <source>
        <dbReference type="EMBL" id="GGF87428.1"/>
    </source>
</evidence>
<dbReference type="PANTHER" id="PTHR33445">
    <property type="entry name" value="ATP SYNTHASE SUBUNIT B', CHLOROPLASTIC"/>
    <property type="match status" value="1"/>
</dbReference>
<evidence type="ECO:0000256" key="8">
    <source>
        <dbReference type="ARBA" id="ARBA00023065"/>
    </source>
</evidence>
<dbReference type="SUPFAM" id="SSF81573">
    <property type="entry name" value="F1F0 ATP synthase subunit B, membrane domain"/>
    <property type="match status" value="1"/>
</dbReference>
<dbReference type="Proteomes" id="UP000605253">
    <property type="component" value="Unassembled WGS sequence"/>
</dbReference>
<name>A0A917FJC0_9GAMM</name>
<protein>
    <recommendedName>
        <fullName evidence="15">ATP synthase subunit b</fullName>
    </recommendedName>
    <alternativeName>
        <fullName evidence="15">ATP synthase F(0) sector subunit b</fullName>
    </alternativeName>
    <alternativeName>
        <fullName evidence="15">ATPase subunit I</fullName>
    </alternativeName>
    <alternativeName>
        <fullName evidence="15">F-type ATPase subunit b</fullName>
        <shortName evidence="15">F-ATPase subunit b</shortName>
    </alternativeName>
</protein>
<evidence type="ECO:0000313" key="19">
    <source>
        <dbReference type="Proteomes" id="UP000605253"/>
    </source>
</evidence>
<accession>A0A917FJC0</accession>
<comment type="similarity">
    <text evidence="1 15 16">Belongs to the ATPase B chain family.</text>
</comment>
<evidence type="ECO:0000256" key="3">
    <source>
        <dbReference type="ARBA" id="ARBA00022475"/>
    </source>
</evidence>
<dbReference type="GO" id="GO:0045259">
    <property type="term" value="C:proton-transporting ATP synthase complex"/>
    <property type="evidence" value="ECO:0007669"/>
    <property type="project" value="UniProtKB-KW"/>
</dbReference>
<evidence type="ECO:0000256" key="9">
    <source>
        <dbReference type="ARBA" id="ARBA00023136"/>
    </source>
</evidence>
<comment type="subunit">
    <text evidence="15">F-type ATPases have 2 components, F(1) - the catalytic core - and F(0) - the membrane proton channel. F(1) has five subunits: alpha(3), beta(3), gamma(1), delta(1), epsilon(1). F(0) has three main subunits: a(1), b(2) and c(10-14). The alpha and beta chains form an alternating ring which encloses part of the gamma chain. F(1) is attached to F(0) by a central stalk formed by the gamma and epsilon chains, while a peripheral stalk is formed by the delta and b chains.</text>
</comment>
<sequence length="156" mass="17304">MSINATLVIQMVVFFAVIWITMKYIWPVILGAMEEREKKIADGLAAGDRAEKELQTAKAKVETLIIEAKDQAGQIKDQANQVATKVKDQAKNEALAEKERQLAAAEAEIEQQVNRAREQLRQQVAALAIAGTEKLISQEIDAKKHAQLLDELIAEI</sequence>
<dbReference type="GO" id="GO:0005886">
    <property type="term" value="C:plasma membrane"/>
    <property type="evidence" value="ECO:0007669"/>
    <property type="project" value="UniProtKB-SubCell"/>
</dbReference>
<comment type="function">
    <text evidence="12">Component of the F(0) channel, it forms part of the peripheral stalk, linking F(1) to F(0). The b'-subunit is a diverged and duplicated form of b found in plants and photosynthetic bacteria.</text>
</comment>
<dbReference type="InterPro" id="IPR002146">
    <property type="entry name" value="ATP_synth_b/b'su_bac/chlpt"/>
</dbReference>
<dbReference type="CDD" id="cd06503">
    <property type="entry name" value="ATP-synt_Fo_b"/>
    <property type="match status" value="1"/>
</dbReference>
<dbReference type="InterPro" id="IPR028987">
    <property type="entry name" value="ATP_synth_B-like_membr_sf"/>
</dbReference>
<comment type="subunit">
    <text evidence="13">F-type ATPases have 2 components, F(1) - the catalytic core - and F(0) - the membrane proton channel. F(1) has five subunits: alpha(3), beta(3), gamma(1), delta(1), epsilon(1). F(0) has four main subunits: a(1), b(2) and c(10-14). The alpha and beta chains form an alternating ring which encloses part of the gamma chain. F(1) is attached to F(0) by a central stalk formed by the gamma and epsilon chains, while a peripheral stalk is formed by the delta and b chains.</text>
</comment>
<dbReference type="EMBL" id="BMEO01000002">
    <property type="protein sequence ID" value="GGF87428.1"/>
    <property type="molecule type" value="Genomic_DNA"/>
</dbReference>
<dbReference type="GO" id="GO:0012505">
    <property type="term" value="C:endomembrane system"/>
    <property type="evidence" value="ECO:0007669"/>
    <property type="project" value="UniProtKB-SubCell"/>
</dbReference>
<comment type="function">
    <text evidence="11 15">F(1)F(0) ATP synthase produces ATP from ADP in the presence of a proton or sodium gradient. F-type ATPases consist of two structural domains, F(1) containing the extramembraneous catalytic core and F(0) containing the membrane proton channel, linked together by a central stalk and a peripheral stalk. During catalysis, ATP synthesis in the catalytic domain of F(1) is coupled via a rotary mechanism of the central stalk subunits to proton translocation.</text>
</comment>
<evidence type="ECO:0000256" key="13">
    <source>
        <dbReference type="ARBA" id="ARBA00026054"/>
    </source>
</evidence>
<evidence type="ECO:0000256" key="11">
    <source>
        <dbReference type="ARBA" id="ARBA00025198"/>
    </source>
</evidence>
<comment type="subcellular location">
    <subcellularLocation>
        <location evidence="15">Cell membrane</location>
        <topology evidence="15">Single-pass membrane protein</topology>
    </subcellularLocation>
    <subcellularLocation>
        <location evidence="14">Endomembrane system</location>
        <topology evidence="14">Single-pass membrane protein</topology>
    </subcellularLocation>
</comment>
<keyword evidence="8 15" id="KW-0406">Ion transport</keyword>
<dbReference type="GO" id="GO:0046933">
    <property type="term" value="F:proton-transporting ATP synthase activity, rotational mechanism"/>
    <property type="evidence" value="ECO:0007669"/>
    <property type="project" value="UniProtKB-UniRule"/>
</dbReference>
<dbReference type="AlphaFoldDB" id="A0A917FJC0"/>
<dbReference type="HAMAP" id="MF_01398">
    <property type="entry name" value="ATP_synth_b_bprime"/>
    <property type="match status" value="1"/>
</dbReference>
<keyword evidence="2 15" id="KW-0813">Transport</keyword>
<gene>
    <name evidence="15 18" type="primary">atpF</name>
    <name evidence="18" type="ORF">GCM10011365_05620</name>
</gene>
<feature type="coiled-coil region" evidence="17">
    <location>
        <begin position="47"/>
        <end position="126"/>
    </location>
</feature>
<evidence type="ECO:0000256" key="17">
    <source>
        <dbReference type="SAM" id="Coils"/>
    </source>
</evidence>
<keyword evidence="19" id="KW-1185">Reference proteome</keyword>
<feature type="transmembrane region" description="Helical" evidence="15">
    <location>
        <begin position="6"/>
        <end position="26"/>
    </location>
</feature>
<keyword evidence="9 15" id="KW-0472">Membrane</keyword>
<reference evidence="18" key="1">
    <citation type="journal article" date="2014" name="Int. J. Syst. Evol. Microbiol.">
        <title>Complete genome sequence of Corynebacterium casei LMG S-19264T (=DSM 44701T), isolated from a smear-ripened cheese.</title>
        <authorList>
            <consortium name="US DOE Joint Genome Institute (JGI-PGF)"/>
            <person name="Walter F."/>
            <person name="Albersmeier A."/>
            <person name="Kalinowski J."/>
            <person name="Ruckert C."/>
        </authorList>
    </citation>
    <scope>NUCLEOTIDE SEQUENCE</scope>
    <source>
        <strain evidence="18">CGMCC 1.12181</strain>
    </source>
</reference>
<dbReference type="InterPro" id="IPR050059">
    <property type="entry name" value="ATP_synthase_B_chain"/>
</dbReference>
<evidence type="ECO:0000256" key="10">
    <source>
        <dbReference type="ARBA" id="ARBA00023310"/>
    </source>
</evidence>
<keyword evidence="7 15" id="KW-1133">Transmembrane helix</keyword>
<evidence type="ECO:0000256" key="12">
    <source>
        <dbReference type="ARBA" id="ARBA00025614"/>
    </source>
</evidence>
<comment type="caution">
    <text evidence="18">The sequence shown here is derived from an EMBL/GenBank/DDBJ whole genome shotgun (WGS) entry which is preliminary data.</text>
</comment>
<proteinExistence type="inferred from homology"/>
<evidence type="ECO:0000256" key="6">
    <source>
        <dbReference type="ARBA" id="ARBA00022781"/>
    </source>
</evidence>
<keyword evidence="17" id="KW-0175">Coiled coil</keyword>
<dbReference type="NCBIfam" id="NF004411">
    <property type="entry name" value="PRK05759.1-2"/>
    <property type="match status" value="1"/>
</dbReference>
<evidence type="ECO:0000256" key="2">
    <source>
        <dbReference type="ARBA" id="ARBA00022448"/>
    </source>
</evidence>
<evidence type="ECO:0000256" key="14">
    <source>
        <dbReference type="ARBA" id="ARBA00037847"/>
    </source>
</evidence>
<evidence type="ECO:0000256" key="5">
    <source>
        <dbReference type="ARBA" id="ARBA00022692"/>
    </source>
</evidence>
<dbReference type="InterPro" id="IPR005864">
    <property type="entry name" value="ATP_synth_F0_bsu_bac"/>
</dbReference>
<keyword evidence="10 15" id="KW-0066">ATP synthesis</keyword>
<reference evidence="18" key="2">
    <citation type="submission" date="2020-09" db="EMBL/GenBank/DDBJ databases">
        <authorList>
            <person name="Sun Q."/>
            <person name="Zhou Y."/>
        </authorList>
    </citation>
    <scope>NUCLEOTIDE SEQUENCE</scope>
    <source>
        <strain evidence="18">CGMCC 1.12181</strain>
    </source>
</reference>
<organism evidence="18 19">
    <name type="scientific">Marinicella pacifica</name>
    <dbReference type="NCBI Taxonomy" id="1171543"/>
    <lineage>
        <taxon>Bacteria</taxon>
        <taxon>Pseudomonadati</taxon>
        <taxon>Pseudomonadota</taxon>
        <taxon>Gammaproteobacteria</taxon>
        <taxon>Lysobacterales</taxon>
        <taxon>Marinicellaceae</taxon>
        <taxon>Marinicella</taxon>
    </lineage>
</organism>
<dbReference type="Pfam" id="PF00430">
    <property type="entry name" value="ATP-synt_B"/>
    <property type="match status" value="1"/>
</dbReference>
<keyword evidence="5 15" id="KW-0812">Transmembrane</keyword>
<evidence type="ECO:0000256" key="4">
    <source>
        <dbReference type="ARBA" id="ARBA00022547"/>
    </source>
</evidence>
<dbReference type="Gene3D" id="6.10.250.1580">
    <property type="match status" value="1"/>
</dbReference>
<dbReference type="GO" id="GO:0046961">
    <property type="term" value="F:proton-transporting ATPase activity, rotational mechanism"/>
    <property type="evidence" value="ECO:0007669"/>
    <property type="project" value="TreeGrafter"/>
</dbReference>
<keyword evidence="6 15" id="KW-0375">Hydrogen ion transport</keyword>
<dbReference type="PANTHER" id="PTHR33445:SF1">
    <property type="entry name" value="ATP SYNTHASE SUBUNIT B"/>
    <property type="match status" value="1"/>
</dbReference>
<keyword evidence="3 15" id="KW-1003">Cell membrane</keyword>
<evidence type="ECO:0000256" key="1">
    <source>
        <dbReference type="ARBA" id="ARBA00005513"/>
    </source>
</evidence>
<evidence type="ECO:0000256" key="7">
    <source>
        <dbReference type="ARBA" id="ARBA00022989"/>
    </source>
</evidence>
<dbReference type="NCBIfam" id="TIGR01144">
    <property type="entry name" value="ATP_synt_b"/>
    <property type="match status" value="1"/>
</dbReference>
<keyword evidence="4 15" id="KW-0138">CF(0)</keyword>
<evidence type="ECO:0000256" key="16">
    <source>
        <dbReference type="RuleBase" id="RU003848"/>
    </source>
</evidence>
<dbReference type="RefSeq" id="WP_188364158.1">
    <property type="nucleotide sequence ID" value="NZ_BAABJF010000032.1"/>
</dbReference>
<evidence type="ECO:0000256" key="15">
    <source>
        <dbReference type="HAMAP-Rule" id="MF_01398"/>
    </source>
</evidence>